<evidence type="ECO:0000256" key="1">
    <source>
        <dbReference type="SAM" id="Coils"/>
    </source>
</evidence>
<dbReference type="AlphaFoldDB" id="A0AAN7SZ97"/>
<organism evidence="2 3">
    <name type="scientific">Lithohypha guttulata</name>
    <dbReference type="NCBI Taxonomy" id="1690604"/>
    <lineage>
        <taxon>Eukaryota</taxon>
        <taxon>Fungi</taxon>
        <taxon>Dikarya</taxon>
        <taxon>Ascomycota</taxon>
        <taxon>Pezizomycotina</taxon>
        <taxon>Eurotiomycetes</taxon>
        <taxon>Chaetothyriomycetidae</taxon>
        <taxon>Chaetothyriales</taxon>
        <taxon>Trichomeriaceae</taxon>
        <taxon>Lithohypha</taxon>
    </lineage>
</organism>
<evidence type="ECO:0000313" key="3">
    <source>
        <dbReference type="Proteomes" id="UP001309876"/>
    </source>
</evidence>
<protein>
    <submittedName>
        <fullName evidence="2">Uncharacterized protein</fullName>
    </submittedName>
</protein>
<accession>A0AAN7SZ97</accession>
<name>A0AAN7SZ97_9EURO</name>
<keyword evidence="1" id="KW-0175">Coiled coil</keyword>
<dbReference type="EMBL" id="JAVRRJ010000004">
    <property type="protein sequence ID" value="KAK5085461.1"/>
    <property type="molecule type" value="Genomic_DNA"/>
</dbReference>
<sequence length="727" mass="82297">MTTVANTALPDVDMDPLGKEREINAADVDDNTEPHLDYGSQPLAHQNAQKRYERLIAIRLALQFMLQLRTARTNLYNHTPDYDKSVPWGTTIPEADQPRKEELNRRLGELIHTYRIGDVHVPDFITSYIQLISEYKLGPSSERYAEMMRVFSDVTHNTPMAVMCENALWECHQPLHSYTIANIIYRHGNDVDAARLQEFLSRMVLIDSFPKSRVRWFTANVNDVRIAIPSTKNAYLLTALVRTTLMNRQQTIAEAYATAFFRLQAERHIPGEFKWYLIACFLQGYGEWATWAAGKRWLEVAVMWAVDIWQRYEYMLGRVVLRMLDFCVACDCPDEYEMILQAAIASSLPLPTIDTSKALKFSERMSQIRLDWIRRIREVQGDAGIPKRITVDNIRHFQQLLAGKFDGGRKITGASYDPIESKLISDNAVQLERKMGLGAIEKRLPLNNIDSQDMAETEADSNVAESFYPISGPLEPLARTQEEGAEFTTPFFPTSQPTFPTQSGAWQSSDLAVPAVASASSAVNADIEDKHSPDPTPQQYDRTFSTQPHAEGVPSNRRGYSSLAWPFDGVYHYVAKLQRADEKAVELERKLSEAKTKLAIAGEMAGRVAGLERELSEAEAKLASAGETAERVAGLQRKLSEAETKLAITGERAERVAGLERELSEAGAKLASAEEMADVNRQRQKTLRDEHENTIIKHKGILQRAKEEHAATLRKLKMQHDYRRRLR</sequence>
<proteinExistence type="predicted"/>
<reference evidence="2 3" key="1">
    <citation type="submission" date="2023-08" db="EMBL/GenBank/DDBJ databases">
        <title>Black Yeasts Isolated from many extreme environments.</title>
        <authorList>
            <person name="Coleine C."/>
            <person name="Stajich J.E."/>
            <person name="Selbmann L."/>
        </authorList>
    </citation>
    <scope>NUCLEOTIDE SEQUENCE [LARGE SCALE GENOMIC DNA]</scope>
    <source>
        <strain evidence="2 3">CCFEE 5910</strain>
    </source>
</reference>
<gene>
    <name evidence="2" type="ORF">LTR05_004746</name>
</gene>
<keyword evidence="3" id="KW-1185">Reference proteome</keyword>
<evidence type="ECO:0000313" key="2">
    <source>
        <dbReference type="EMBL" id="KAK5085461.1"/>
    </source>
</evidence>
<feature type="coiled-coil region" evidence="1">
    <location>
        <begin position="577"/>
        <end position="708"/>
    </location>
</feature>
<dbReference type="Proteomes" id="UP001309876">
    <property type="component" value="Unassembled WGS sequence"/>
</dbReference>
<comment type="caution">
    <text evidence="2">The sequence shown here is derived from an EMBL/GenBank/DDBJ whole genome shotgun (WGS) entry which is preliminary data.</text>
</comment>